<proteinExistence type="predicted"/>
<protein>
    <submittedName>
        <fullName evidence="1">Uncharacterized protein</fullName>
    </submittedName>
</protein>
<reference evidence="1" key="1">
    <citation type="submission" date="2020-09" db="EMBL/GenBank/DDBJ databases">
        <title>Genome-Enabled Discovery of Anthraquinone Biosynthesis in Senna tora.</title>
        <authorList>
            <person name="Kang S.-H."/>
            <person name="Pandey R.P."/>
            <person name="Lee C.-M."/>
            <person name="Sim J.-S."/>
            <person name="Jeong J.-T."/>
            <person name="Choi B.-S."/>
            <person name="Jung M."/>
            <person name="Ginzburg D."/>
            <person name="Zhao K."/>
            <person name="Won S.Y."/>
            <person name="Oh T.-J."/>
            <person name="Yu Y."/>
            <person name="Kim N.-H."/>
            <person name="Lee O.R."/>
            <person name="Lee T.-H."/>
            <person name="Bashyal P."/>
            <person name="Kim T.-S."/>
            <person name="Lee W.-H."/>
            <person name="Kawkins C."/>
            <person name="Kim C.-K."/>
            <person name="Kim J.S."/>
            <person name="Ahn B.O."/>
            <person name="Rhee S.Y."/>
            <person name="Sohng J.K."/>
        </authorList>
    </citation>
    <scope>NUCLEOTIDE SEQUENCE</scope>
    <source>
        <tissue evidence="1">Leaf</tissue>
    </source>
</reference>
<gene>
    <name evidence="1" type="ORF">G2W53_003545</name>
</gene>
<dbReference type="AlphaFoldDB" id="A0A835CJC9"/>
<evidence type="ECO:0000313" key="2">
    <source>
        <dbReference type="Proteomes" id="UP000634136"/>
    </source>
</evidence>
<organism evidence="1 2">
    <name type="scientific">Senna tora</name>
    <dbReference type="NCBI Taxonomy" id="362788"/>
    <lineage>
        <taxon>Eukaryota</taxon>
        <taxon>Viridiplantae</taxon>
        <taxon>Streptophyta</taxon>
        <taxon>Embryophyta</taxon>
        <taxon>Tracheophyta</taxon>
        <taxon>Spermatophyta</taxon>
        <taxon>Magnoliopsida</taxon>
        <taxon>eudicotyledons</taxon>
        <taxon>Gunneridae</taxon>
        <taxon>Pentapetalae</taxon>
        <taxon>rosids</taxon>
        <taxon>fabids</taxon>
        <taxon>Fabales</taxon>
        <taxon>Fabaceae</taxon>
        <taxon>Caesalpinioideae</taxon>
        <taxon>Cassia clade</taxon>
        <taxon>Senna</taxon>
    </lineage>
</organism>
<sequence>MDQPISENPVDIDFLHTLILAGKTSADWFREHHIQVWNHWEA</sequence>
<dbReference type="EMBL" id="JAAIUW010000002">
    <property type="protein sequence ID" value="KAF7841247.1"/>
    <property type="molecule type" value="Genomic_DNA"/>
</dbReference>
<accession>A0A835CJC9</accession>
<name>A0A835CJC9_9FABA</name>
<dbReference type="Proteomes" id="UP000634136">
    <property type="component" value="Unassembled WGS sequence"/>
</dbReference>
<comment type="caution">
    <text evidence="1">The sequence shown here is derived from an EMBL/GenBank/DDBJ whole genome shotgun (WGS) entry which is preliminary data.</text>
</comment>
<keyword evidence="2" id="KW-1185">Reference proteome</keyword>
<evidence type="ECO:0000313" key="1">
    <source>
        <dbReference type="EMBL" id="KAF7841247.1"/>
    </source>
</evidence>